<evidence type="ECO:0008006" key="3">
    <source>
        <dbReference type="Google" id="ProtNLM"/>
    </source>
</evidence>
<dbReference type="RefSeq" id="WP_027895419.1">
    <property type="nucleotide sequence ID" value="NZ_CP027569.1"/>
</dbReference>
<dbReference type="Proteomes" id="UP000238358">
    <property type="component" value="Chromosome"/>
</dbReference>
<organism evidence="1 2">
    <name type="scientific">Megasphaera elsdenii</name>
    <dbReference type="NCBI Taxonomy" id="907"/>
    <lineage>
        <taxon>Bacteria</taxon>
        <taxon>Bacillati</taxon>
        <taxon>Bacillota</taxon>
        <taxon>Negativicutes</taxon>
        <taxon>Veillonellales</taxon>
        <taxon>Veillonellaceae</taxon>
        <taxon>Megasphaera</taxon>
    </lineage>
</organism>
<evidence type="ECO:0000313" key="2">
    <source>
        <dbReference type="Proteomes" id="UP000238358"/>
    </source>
</evidence>
<dbReference type="EMBL" id="CP027569">
    <property type="protein sequence ID" value="AVO27188.1"/>
    <property type="molecule type" value="Genomic_DNA"/>
</dbReference>
<evidence type="ECO:0000313" key="1">
    <source>
        <dbReference type="EMBL" id="AVO27188.1"/>
    </source>
</evidence>
<gene>
    <name evidence="1" type="ORF">C6Y28_06000</name>
</gene>
<dbReference type="PROSITE" id="PS51257">
    <property type="entry name" value="PROKAR_LIPOPROTEIN"/>
    <property type="match status" value="1"/>
</dbReference>
<accession>A0A2S0M6V4</accession>
<proteinExistence type="predicted"/>
<reference evidence="1 2" key="1">
    <citation type="journal article" date="2018" name="Genome Announc.">
        <title>Complete genomes of two Megasphaera elsdenii strains, NCIMB 702410 and ATCC 25940.</title>
        <authorList>
            <person name="Hatmaker E.A."/>
            <person name="O'Dell K."/>
            <person name="Riley L.A."/>
            <person name="Klingeman D.M."/>
            <person name="Guss A.M."/>
        </authorList>
    </citation>
    <scope>NUCLEOTIDE SEQUENCE [LARGE SCALE GENOMIC DNA]</scope>
    <source>
        <strain evidence="1 2">NCIMB702410</strain>
    </source>
</reference>
<dbReference type="AlphaFoldDB" id="A0A2S0M6V4"/>
<name>A0A2S0M6V4_MEGEL</name>
<protein>
    <recommendedName>
        <fullName evidence="3">Lipoprotein</fullName>
    </recommendedName>
</protein>
<sequence length="199" mass="21897">MTHTRIRSLLLSLFLVILTFSLTACYTITLKEKRIDGMGSSITVKLPGNPQKLDFPVPVDPLTQRYFKGSRLYGEIDSGLYVAIYTNSIDTQQMYDDLHISQGQAISQRLNQTAEAAAGAVLSKIDAKNVSVSQDTTTVSGQHAVVQDFTFTYEDKSMRARLIGFADGPATWIVVVACDGSKEDKVKLADEVLDSIRIN</sequence>
<dbReference type="OrthoDB" id="1624932at2"/>